<comment type="caution">
    <text evidence="2">The sequence shown here is derived from an EMBL/GenBank/DDBJ whole genome shotgun (WGS) entry which is preliminary data.</text>
</comment>
<evidence type="ECO:0000313" key="5">
    <source>
        <dbReference type="Proteomes" id="UP001209666"/>
    </source>
</evidence>
<dbReference type="Proteomes" id="UP001198893">
    <property type="component" value="Unassembled WGS sequence"/>
</dbReference>
<dbReference type="EMBL" id="JAOQKI010000009">
    <property type="protein sequence ID" value="MCU6717206.1"/>
    <property type="molecule type" value="Genomic_DNA"/>
</dbReference>
<dbReference type="Proteomes" id="UP001209666">
    <property type="component" value="Unassembled WGS sequence"/>
</dbReference>
<organism evidence="2 4">
    <name type="scientific">Roseburia amylophila</name>
    <dbReference type="NCBI Taxonomy" id="2981794"/>
    <lineage>
        <taxon>Bacteria</taxon>
        <taxon>Bacillati</taxon>
        <taxon>Bacillota</taxon>
        <taxon>Clostridia</taxon>
        <taxon>Lachnospirales</taxon>
        <taxon>Lachnospiraceae</taxon>
        <taxon>Roseburia</taxon>
    </lineage>
</organism>
<evidence type="ECO:0000313" key="4">
    <source>
        <dbReference type="Proteomes" id="UP001198893"/>
    </source>
</evidence>
<keyword evidence="2" id="KW-0167">Capsid protein</keyword>
<dbReference type="Pfam" id="PF12652">
    <property type="entry name" value="CotJB"/>
    <property type="match status" value="1"/>
</dbReference>
<dbReference type="RefSeq" id="WP_022243336.1">
    <property type="nucleotide sequence ID" value="NZ_JAJEQW010000003.1"/>
</dbReference>
<feature type="domain" description="Protein CotJB" evidence="1">
    <location>
        <begin position="10"/>
        <end position="84"/>
    </location>
</feature>
<sequence>MNNMPMDQSQLLDWINQVSFVAYDTALYLDTHPYDEEALSFYNHYRTLRLKAVKMYEEKYGPLTLDGADTDGHWSWGSMRNPWEGGNC</sequence>
<name>A0AAW4WA02_9FIRM</name>
<keyword evidence="5" id="KW-1185">Reference proteome</keyword>
<reference evidence="3 5" key="1">
    <citation type="journal article" date="2021" name="ISME Commun">
        <title>Automated analysis of genomic sequences facilitates high-throughput and comprehensive description of bacteria.</title>
        <authorList>
            <person name="Hitch T.C.A."/>
        </authorList>
    </citation>
    <scope>NUCLEOTIDE SEQUENCE [LARGE SCALE GENOMIC DNA]</scope>
    <source>
        <strain evidence="3 5">Sanger_19</strain>
    </source>
</reference>
<evidence type="ECO:0000313" key="2">
    <source>
        <dbReference type="EMBL" id="MCC2241611.1"/>
    </source>
</evidence>
<protein>
    <submittedName>
        <fullName evidence="2">Spore coat protein CotJB</fullName>
    </submittedName>
</protein>
<dbReference type="AlphaFoldDB" id="A0AAW4WA02"/>
<reference evidence="3" key="3">
    <citation type="submission" date="2022-09" db="EMBL/GenBank/DDBJ databases">
        <authorList>
            <person name="Hitch T.C.A."/>
        </authorList>
    </citation>
    <scope>NUCLEOTIDE SEQUENCE</scope>
    <source>
        <strain evidence="3">Sanger_19</strain>
    </source>
</reference>
<keyword evidence="2" id="KW-0946">Virion</keyword>
<accession>A0AAW4WA02</accession>
<dbReference type="InterPro" id="IPR024207">
    <property type="entry name" value="CotJB_dom"/>
</dbReference>
<reference evidence="2" key="2">
    <citation type="submission" date="2021-10" db="EMBL/GenBank/DDBJ databases">
        <title>Anaerobic single-cell dispensing facilitates the cultivation of human gut bacteria.</title>
        <authorList>
            <person name="Afrizal A."/>
        </authorList>
    </citation>
    <scope>NUCLEOTIDE SEQUENCE</scope>
    <source>
        <strain evidence="2">CLA-AA-H204</strain>
    </source>
</reference>
<evidence type="ECO:0000259" key="1">
    <source>
        <dbReference type="Pfam" id="PF12652"/>
    </source>
</evidence>
<proteinExistence type="predicted"/>
<gene>
    <name evidence="2" type="ORF">LKD47_04720</name>
    <name evidence="3" type="ORF">OCV43_07950</name>
</gene>
<dbReference type="EMBL" id="JAJEQW010000003">
    <property type="protein sequence ID" value="MCC2241611.1"/>
    <property type="molecule type" value="Genomic_DNA"/>
</dbReference>
<evidence type="ECO:0000313" key="3">
    <source>
        <dbReference type="EMBL" id="MCU6717206.1"/>
    </source>
</evidence>